<dbReference type="Gene3D" id="3.30.200.20">
    <property type="entry name" value="Phosphorylase Kinase, domain 1"/>
    <property type="match status" value="1"/>
</dbReference>
<keyword evidence="15 27" id="KW-0418">Kinase</keyword>
<dbReference type="Pfam" id="PF08263">
    <property type="entry name" value="LRRNT_2"/>
    <property type="match status" value="1"/>
</dbReference>
<keyword evidence="7" id="KW-0723">Serine/threonine-protein kinase</keyword>
<evidence type="ECO:0000256" key="20">
    <source>
        <dbReference type="ARBA" id="ARBA00023180"/>
    </source>
</evidence>
<dbReference type="SUPFAM" id="SSF52047">
    <property type="entry name" value="RNI-like"/>
    <property type="match status" value="1"/>
</dbReference>
<dbReference type="InterPro" id="IPR008271">
    <property type="entry name" value="Ser/Thr_kinase_AS"/>
</dbReference>
<dbReference type="FunFam" id="3.80.10.10:FF:000215">
    <property type="entry name" value="Receptor-like protein kinase HSL1"/>
    <property type="match status" value="1"/>
</dbReference>
<dbReference type="InterPro" id="IPR011009">
    <property type="entry name" value="Kinase-like_dom_sf"/>
</dbReference>
<dbReference type="Gene3D" id="1.10.510.10">
    <property type="entry name" value="Transferase(Phosphotransferase) domain 1"/>
    <property type="match status" value="1"/>
</dbReference>
<keyword evidence="13" id="KW-0677">Repeat</keyword>
<comment type="similarity">
    <text evidence="4">Belongs to the RLP family.</text>
</comment>
<evidence type="ECO:0000256" key="7">
    <source>
        <dbReference type="ARBA" id="ARBA00022527"/>
    </source>
</evidence>
<evidence type="ECO:0000256" key="10">
    <source>
        <dbReference type="ARBA" id="ARBA00022679"/>
    </source>
</evidence>
<evidence type="ECO:0000256" key="13">
    <source>
        <dbReference type="ARBA" id="ARBA00022737"/>
    </source>
</evidence>
<comment type="similarity">
    <text evidence="3">Belongs to the protein kinase superfamily. Ser/Thr protein kinase family.</text>
</comment>
<dbReference type="PANTHER" id="PTHR48053">
    <property type="entry name" value="LEUCINE RICH REPEAT FAMILY PROTEIN, EXPRESSED"/>
    <property type="match status" value="1"/>
</dbReference>
<evidence type="ECO:0000313" key="27">
    <source>
        <dbReference type="EMBL" id="CAA0808634.1"/>
    </source>
</evidence>
<feature type="binding site" evidence="23">
    <location>
        <position position="644"/>
    </location>
    <ligand>
        <name>ATP</name>
        <dbReference type="ChEBI" id="CHEBI:30616"/>
    </ligand>
</feature>
<evidence type="ECO:0000256" key="21">
    <source>
        <dbReference type="ARBA" id="ARBA00047899"/>
    </source>
</evidence>
<dbReference type="PROSITE" id="PS50011">
    <property type="entry name" value="PROTEIN_KINASE_DOM"/>
    <property type="match status" value="1"/>
</dbReference>
<evidence type="ECO:0000256" key="24">
    <source>
        <dbReference type="SAM" id="Phobius"/>
    </source>
</evidence>
<dbReference type="Proteomes" id="UP001153555">
    <property type="component" value="Unassembled WGS sequence"/>
</dbReference>
<keyword evidence="11 24" id="KW-0812">Transmembrane</keyword>
<dbReference type="Gene3D" id="3.80.10.10">
    <property type="entry name" value="Ribonuclease Inhibitor"/>
    <property type="match status" value="3"/>
</dbReference>
<dbReference type="PROSITE" id="PS00107">
    <property type="entry name" value="PROTEIN_KINASE_ATP"/>
    <property type="match status" value="1"/>
</dbReference>
<reference evidence="27" key="1">
    <citation type="submission" date="2019-12" db="EMBL/GenBank/DDBJ databases">
        <authorList>
            <person name="Scholes J."/>
        </authorList>
    </citation>
    <scope>NUCLEOTIDE SEQUENCE</scope>
</reference>
<dbReference type="Pfam" id="PF00560">
    <property type="entry name" value="LRR_1"/>
    <property type="match status" value="7"/>
</dbReference>
<dbReference type="SUPFAM" id="SSF52058">
    <property type="entry name" value="L domain-like"/>
    <property type="match status" value="1"/>
</dbReference>
<comment type="subcellular location">
    <subcellularLocation>
        <location evidence="1">Cell membrane</location>
        <topology evidence="1">Single-pass membrane protein</topology>
    </subcellularLocation>
    <subcellularLocation>
        <location evidence="2">Membrane</location>
        <topology evidence="2">Single-pass type I membrane protein</topology>
    </subcellularLocation>
</comment>
<dbReference type="Pfam" id="PF13855">
    <property type="entry name" value="LRR_8"/>
    <property type="match status" value="1"/>
</dbReference>
<dbReference type="GO" id="GO:0004674">
    <property type="term" value="F:protein serine/threonine kinase activity"/>
    <property type="evidence" value="ECO:0007669"/>
    <property type="project" value="UniProtKB-KW"/>
</dbReference>
<evidence type="ECO:0000256" key="16">
    <source>
        <dbReference type="ARBA" id="ARBA00022840"/>
    </source>
</evidence>
<gene>
    <name evidence="27" type="ORF">SHERM_10863</name>
</gene>
<evidence type="ECO:0000256" key="6">
    <source>
        <dbReference type="ARBA" id="ARBA00022475"/>
    </source>
</evidence>
<evidence type="ECO:0000256" key="23">
    <source>
        <dbReference type="PROSITE-ProRule" id="PRU10141"/>
    </source>
</evidence>
<feature type="chain" id="PRO_5040225477" description="non-specific serine/threonine protein kinase" evidence="25">
    <location>
        <begin position="24"/>
        <end position="905"/>
    </location>
</feature>
<accession>A0A9N7MJR9</accession>
<keyword evidence="28" id="KW-1185">Reference proteome</keyword>
<evidence type="ECO:0000256" key="9">
    <source>
        <dbReference type="ARBA" id="ARBA00022614"/>
    </source>
</evidence>
<dbReference type="SMART" id="SM00220">
    <property type="entry name" value="S_TKc"/>
    <property type="match status" value="1"/>
</dbReference>
<evidence type="ECO:0000256" key="25">
    <source>
        <dbReference type="SAM" id="SignalP"/>
    </source>
</evidence>
<evidence type="ECO:0000256" key="15">
    <source>
        <dbReference type="ARBA" id="ARBA00022777"/>
    </source>
</evidence>
<evidence type="ECO:0000256" key="17">
    <source>
        <dbReference type="ARBA" id="ARBA00022989"/>
    </source>
</evidence>
<dbReference type="FunFam" id="3.80.10.10:FF:000275">
    <property type="entry name" value="Leucine-rich repeat receptor-like protein kinase"/>
    <property type="match status" value="1"/>
</dbReference>
<keyword evidence="6" id="KW-1003">Cell membrane</keyword>
<name>A0A9N7MJR9_STRHE</name>
<dbReference type="EC" id="2.7.11.1" evidence="5"/>
<dbReference type="GO" id="GO:0006952">
    <property type="term" value="P:defense response"/>
    <property type="evidence" value="ECO:0007669"/>
    <property type="project" value="UniProtKB-ARBA"/>
</dbReference>
<evidence type="ECO:0000256" key="3">
    <source>
        <dbReference type="ARBA" id="ARBA00008684"/>
    </source>
</evidence>
<dbReference type="SUPFAM" id="SSF56112">
    <property type="entry name" value="Protein kinase-like (PK-like)"/>
    <property type="match status" value="1"/>
</dbReference>
<comment type="caution">
    <text evidence="27">The sequence shown here is derived from an EMBL/GenBank/DDBJ whole genome shotgun (WGS) entry which is preliminary data.</text>
</comment>
<dbReference type="GO" id="GO:0005524">
    <property type="term" value="F:ATP binding"/>
    <property type="evidence" value="ECO:0007669"/>
    <property type="project" value="UniProtKB-UniRule"/>
</dbReference>
<keyword evidence="19 27" id="KW-0675">Receptor</keyword>
<evidence type="ECO:0000256" key="14">
    <source>
        <dbReference type="ARBA" id="ARBA00022741"/>
    </source>
</evidence>
<sequence>MQAKITAVLSLLIYICLSRRSLALNQEMLVLRGLRLSLSDPAGALDSWSGGDPCNWTGVACDQQGSVVSVSLPSASLVGPFPLELCRLPSLSNLSLSDNYINGTLPLAISGCRSLVHLDLSENLLVGSLPQTLADLHSLRYLNLMGNNFSGDIPAAFGRFKHLESLILNLDVAQNGLTGPIPAQIMRMTNIVQIELYNNSLNGTLPAGWSNLTMLRRLDASMNGLTGIIPGELCGLPLESLALYENRLEGIIPDSIVRSPNLQELSLFNNRLRGTLPSDLGKNSPLQVLDVSYNSNLSGEIPEFLCLNGVLLEIIMLNNALTGNIPATLGECRSLLRIRLKGNRLQGEVPPQLWGLPLVYLLELSGNELSGKVSSTIGGAKNLSILAISNNRFSGIIPSEIGQLDGLIDFSAGRNSLTGEIPSSIINLKQLGRLDLSNNNLSGPIPKEIQSLKLLNELDLANNHLSGHIPDELGYLPTLNYLDLSNNNFSGKIPFSLQNLKLNSLNLSENMLSGDVPPLFSDRAHRDSFLGNPELCFYSSSSCNRKTEEEDRVFLWVMRFVFTTTSLTLLVGIVWFVLLRYRKIEQMAKEDRAAITKWTSFHKLAFSDSEIISSLKETNLIGGGASSKVYKLVMSNDEEVAVKKLHEKWENDENNPEFEVEVETLGKIRHKNIVKLLSCCDAVNCKLLVYEYMPNGSLGDLLHGRERKSSELLDWPTRFHIALGAAEGLSYLHHDCDPPIVHRDVKSNNLLLDRDFGVKISDFGVAKVVKEVENGVESMSVIAGSCGYIAPEYAYTLRVNEKSDIYSFGIVILELVTGKLPTDPSLGGRDLATWVCTTLKREGLDHVIDPNLDSEFHEHIRKVIDIGLICGSKLPTSRPSMRRVVSMLRESGASMFNDHSVHEKE</sequence>
<dbReference type="InterPro" id="IPR013210">
    <property type="entry name" value="LRR_N_plant-typ"/>
</dbReference>
<keyword evidence="10" id="KW-0808">Transferase</keyword>
<dbReference type="Pfam" id="PF00069">
    <property type="entry name" value="Pkinase"/>
    <property type="match status" value="1"/>
</dbReference>
<dbReference type="InterPro" id="IPR001611">
    <property type="entry name" value="Leu-rich_rpt"/>
</dbReference>
<keyword evidence="9" id="KW-0433">Leucine-rich repeat</keyword>
<keyword evidence="12 25" id="KW-0732">Signal</keyword>
<evidence type="ECO:0000256" key="22">
    <source>
        <dbReference type="ARBA" id="ARBA00048679"/>
    </source>
</evidence>
<evidence type="ECO:0000256" key="12">
    <source>
        <dbReference type="ARBA" id="ARBA00022729"/>
    </source>
</evidence>
<dbReference type="InterPro" id="IPR051716">
    <property type="entry name" value="Plant_RL_S/T_kinase"/>
</dbReference>
<evidence type="ECO:0000256" key="5">
    <source>
        <dbReference type="ARBA" id="ARBA00012513"/>
    </source>
</evidence>
<proteinExistence type="inferred from homology"/>
<dbReference type="FunFam" id="1.10.510.10:FF:000417">
    <property type="entry name" value="Leucine-rich repeat receptor-like protein kinase"/>
    <property type="match status" value="1"/>
</dbReference>
<dbReference type="OrthoDB" id="2021138at2759"/>
<dbReference type="PROSITE" id="PS00108">
    <property type="entry name" value="PROTEIN_KINASE_ST"/>
    <property type="match status" value="1"/>
</dbReference>
<evidence type="ECO:0000313" key="28">
    <source>
        <dbReference type="Proteomes" id="UP001153555"/>
    </source>
</evidence>
<dbReference type="AlphaFoldDB" id="A0A9N7MJR9"/>
<comment type="catalytic activity">
    <reaction evidence="22">
        <text>L-seryl-[protein] + ATP = O-phospho-L-seryl-[protein] + ADP + H(+)</text>
        <dbReference type="Rhea" id="RHEA:17989"/>
        <dbReference type="Rhea" id="RHEA-COMP:9863"/>
        <dbReference type="Rhea" id="RHEA-COMP:11604"/>
        <dbReference type="ChEBI" id="CHEBI:15378"/>
        <dbReference type="ChEBI" id="CHEBI:29999"/>
        <dbReference type="ChEBI" id="CHEBI:30616"/>
        <dbReference type="ChEBI" id="CHEBI:83421"/>
        <dbReference type="ChEBI" id="CHEBI:456216"/>
        <dbReference type="EC" id="2.7.11.1"/>
    </reaction>
</comment>
<evidence type="ECO:0000256" key="11">
    <source>
        <dbReference type="ARBA" id="ARBA00022692"/>
    </source>
</evidence>
<dbReference type="InterPro" id="IPR017441">
    <property type="entry name" value="Protein_kinase_ATP_BS"/>
</dbReference>
<evidence type="ECO:0000256" key="19">
    <source>
        <dbReference type="ARBA" id="ARBA00023170"/>
    </source>
</evidence>
<keyword evidence="20" id="KW-0325">Glycoprotein</keyword>
<dbReference type="InterPro" id="IPR000719">
    <property type="entry name" value="Prot_kinase_dom"/>
</dbReference>
<keyword evidence="17 24" id="KW-1133">Transmembrane helix</keyword>
<comment type="catalytic activity">
    <reaction evidence="21">
        <text>L-threonyl-[protein] + ATP = O-phospho-L-threonyl-[protein] + ADP + H(+)</text>
        <dbReference type="Rhea" id="RHEA:46608"/>
        <dbReference type="Rhea" id="RHEA-COMP:11060"/>
        <dbReference type="Rhea" id="RHEA-COMP:11605"/>
        <dbReference type="ChEBI" id="CHEBI:15378"/>
        <dbReference type="ChEBI" id="CHEBI:30013"/>
        <dbReference type="ChEBI" id="CHEBI:30616"/>
        <dbReference type="ChEBI" id="CHEBI:61977"/>
        <dbReference type="ChEBI" id="CHEBI:456216"/>
        <dbReference type="EC" id="2.7.11.1"/>
    </reaction>
</comment>
<keyword evidence="16 23" id="KW-0067">ATP-binding</keyword>
<dbReference type="PANTHER" id="PTHR48053:SF159">
    <property type="entry name" value="PROTEIN KINASE DOMAIN-CONTAINING PROTEIN"/>
    <property type="match status" value="1"/>
</dbReference>
<evidence type="ECO:0000259" key="26">
    <source>
        <dbReference type="PROSITE" id="PS50011"/>
    </source>
</evidence>
<evidence type="ECO:0000256" key="1">
    <source>
        <dbReference type="ARBA" id="ARBA00004162"/>
    </source>
</evidence>
<dbReference type="EMBL" id="CACSLK010003174">
    <property type="protein sequence ID" value="CAA0808634.1"/>
    <property type="molecule type" value="Genomic_DNA"/>
</dbReference>
<feature type="transmembrane region" description="Helical" evidence="24">
    <location>
        <begin position="553"/>
        <end position="579"/>
    </location>
</feature>
<evidence type="ECO:0000256" key="8">
    <source>
        <dbReference type="ARBA" id="ARBA00022553"/>
    </source>
</evidence>
<feature type="domain" description="Protein kinase" evidence="26">
    <location>
        <begin position="615"/>
        <end position="896"/>
    </location>
</feature>
<evidence type="ECO:0000256" key="18">
    <source>
        <dbReference type="ARBA" id="ARBA00023136"/>
    </source>
</evidence>
<dbReference type="GO" id="GO:0051707">
    <property type="term" value="P:response to other organism"/>
    <property type="evidence" value="ECO:0007669"/>
    <property type="project" value="UniProtKB-ARBA"/>
</dbReference>
<evidence type="ECO:0000256" key="2">
    <source>
        <dbReference type="ARBA" id="ARBA00004479"/>
    </source>
</evidence>
<dbReference type="GO" id="GO:0005886">
    <property type="term" value="C:plasma membrane"/>
    <property type="evidence" value="ECO:0007669"/>
    <property type="project" value="UniProtKB-SubCell"/>
</dbReference>
<dbReference type="InterPro" id="IPR003591">
    <property type="entry name" value="Leu-rich_rpt_typical-subtyp"/>
</dbReference>
<organism evidence="27 28">
    <name type="scientific">Striga hermonthica</name>
    <name type="common">Purple witchweed</name>
    <name type="synonym">Buchnera hermonthica</name>
    <dbReference type="NCBI Taxonomy" id="68872"/>
    <lineage>
        <taxon>Eukaryota</taxon>
        <taxon>Viridiplantae</taxon>
        <taxon>Streptophyta</taxon>
        <taxon>Embryophyta</taxon>
        <taxon>Tracheophyta</taxon>
        <taxon>Spermatophyta</taxon>
        <taxon>Magnoliopsida</taxon>
        <taxon>eudicotyledons</taxon>
        <taxon>Gunneridae</taxon>
        <taxon>Pentapetalae</taxon>
        <taxon>asterids</taxon>
        <taxon>lamiids</taxon>
        <taxon>Lamiales</taxon>
        <taxon>Orobanchaceae</taxon>
        <taxon>Buchnereae</taxon>
        <taxon>Striga</taxon>
    </lineage>
</organism>
<keyword evidence="18 24" id="KW-0472">Membrane</keyword>
<dbReference type="InterPro" id="IPR032675">
    <property type="entry name" value="LRR_dom_sf"/>
</dbReference>
<keyword evidence="8" id="KW-0597">Phosphoprotein</keyword>
<keyword evidence="14 23" id="KW-0547">Nucleotide-binding</keyword>
<feature type="signal peptide" evidence="25">
    <location>
        <begin position="1"/>
        <end position="23"/>
    </location>
</feature>
<protein>
    <recommendedName>
        <fullName evidence="5">non-specific serine/threonine protein kinase</fullName>
        <ecNumber evidence="5">2.7.11.1</ecNumber>
    </recommendedName>
</protein>
<evidence type="ECO:0000256" key="4">
    <source>
        <dbReference type="ARBA" id="ARBA00009592"/>
    </source>
</evidence>
<dbReference type="SMART" id="SM00369">
    <property type="entry name" value="LRR_TYP"/>
    <property type="match status" value="6"/>
</dbReference>